<dbReference type="RefSeq" id="WP_105247865.1">
    <property type="nucleotide sequence ID" value="NZ_PSZM01000047.1"/>
</dbReference>
<gene>
    <name evidence="1" type="ORF">C4S77_12650</name>
</gene>
<reference evidence="1 2" key="1">
    <citation type="submission" date="2018-02" db="EMBL/GenBank/DDBJ databases">
        <title>Genome sequences of Apibacter spp., gut symbionts of Asian honey bees.</title>
        <authorList>
            <person name="Kwong W.K."/>
            <person name="Steele M.I."/>
            <person name="Moran N.A."/>
        </authorList>
    </citation>
    <scope>NUCLEOTIDE SEQUENCE [LARGE SCALE GENOMIC DNA]</scope>
    <source>
        <strain evidence="2">wkB301</strain>
    </source>
</reference>
<dbReference type="OrthoDB" id="4291430at2"/>
<keyword evidence="2" id="KW-1185">Reference proteome</keyword>
<dbReference type="Proteomes" id="UP000238042">
    <property type="component" value="Unassembled WGS sequence"/>
</dbReference>
<comment type="caution">
    <text evidence="1">The sequence shown here is derived from an EMBL/GenBank/DDBJ whole genome shotgun (WGS) entry which is preliminary data.</text>
</comment>
<proteinExistence type="predicted"/>
<name>A0A2S8A4J7_9FLAO</name>
<sequence>MRLAILEFETHSHLIYLWEELLKDVKELDYKFFITPAIAQHISEIPLNKKQIIKIDNISENIHEFRSYDVVIFNTLHRNFDKFTSIFNHGNVLLLVHNSNFYFHSIAPQWKYLRKVKNINLIYYYLKIIFREKIYQTKEIINKAWGYGYLNTNVAFNNKGEGIHNFVIPLHYNSFFSLLKNTYEIRIVIPGNVSCNRRNYPLIFDLILKIKPQEKLRFIFLGKPEGHRMIQKLEKLKKSLLQPNVKIEYYTQRIPQDDFIKQMKEAHFVLCPILKETQFYLQPEIYGKTKASGNEGDCIYYGKIGIFPDYYKIQNWTCLYYKNKNNLCTILETLTYEKYIYYHQELSDKIEIFTKENSQKKFLNLIKNVKIA</sequence>
<evidence type="ECO:0000313" key="1">
    <source>
        <dbReference type="EMBL" id="PQL89483.1"/>
    </source>
</evidence>
<accession>A0A2S8A4J7</accession>
<protein>
    <recommendedName>
        <fullName evidence="3">Glycosyl transferase family 1 domain-containing protein</fullName>
    </recommendedName>
</protein>
<evidence type="ECO:0008006" key="3">
    <source>
        <dbReference type="Google" id="ProtNLM"/>
    </source>
</evidence>
<evidence type="ECO:0000313" key="2">
    <source>
        <dbReference type="Proteomes" id="UP000238042"/>
    </source>
</evidence>
<organism evidence="1 2">
    <name type="scientific">Apibacter adventoris</name>
    <dbReference type="NCBI Taxonomy" id="1679466"/>
    <lineage>
        <taxon>Bacteria</taxon>
        <taxon>Pseudomonadati</taxon>
        <taxon>Bacteroidota</taxon>
        <taxon>Flavobacteriia</taxon>
        <taxon>Flavobacteriales</taxon>
        <taxon>Weeksellaceae</taxon>
        <taxon>Apibacter</taxon>
    </lineage>
</organism>
<dbReference type="EMBL" id="PSZM01000047">
    <property type="protein sequence ID" value="PQL89483.1"/>
    <property type="molecule type" value="Genomic_DNA"/>
</dbReference>
<dbReference type="AlphaFoldDB" id="A0A2S8A4J7"/>